<feature type="transmembrane region" description="Helical" evidence="2">
    <location>
        <begin position="7"/>
        <end position="25"/>
    </location>
</feature>
<dbReference type="SUPFAM" id="SSF53448">
    <property type="entry name" value="Nucleotide-diphospho-sugar transferases"/>
    <property type="match status" value="1"/>
</dbReference>
<feature type="compositionally biased region" description="Basic and acidic residues" evidence="1">
    <location>
        <begin position="74"/>
        <end position="83"/>
    </location>
</feature>
<dbReference type="GO" id="GO:0140560">
    <property type="term" value="F:xylosyl alpha-1,3-xylosyltransferase activity"/>
    <property type="evidence" value="ECO:0007669"/>
    <property type="project" value="TreeGrafter"/>
</dbReference>
<dbReference type="PANTHER" id="PTHR46612:SF1">
    <property type="entry name" value="XYLOSIDE XYLOSYLTRANSFERASE 1"/>
    <property type="match status" value="1"/>
</dbReference>
<accession>A0AAV2TD29</accession>
<dbReference type="AlphaFoldDB" id="A0AAV2TD29"/>
<dbReference type="GO" id="GO:0016266">
    <property type="term" value="P:protein O-linked glycosylation via N-acetyl-galactosamine"/>
    <property type="evidence" value="ECO:0007669"/>
    <property type="project" value="TreeGrafter"/>
</dbReference>
<reference evidence="3" key="1">
    <citation type="submission" date="2024-06" db="EMBL/GenBank/DDBJ databases">
        <authorList>
            <person name="Liu X."/>
            <person name="Lenzi L."/>
            <person name="Haldenby T S."/>
            <person name="Uol C."/>
        </authorList>
    </citation>
    <scope>NUCLEOTIDE SEQUENCE</scope>
</reference>
<protein>
    <submittedName>
        <fullName evidence="3">Uncharacterized protein</fullName>
    </submittedName>
</protein>
<dbReference type="InterPro" id="IPR002495">
    <property type="entry name" value="Glyco_trans_8"/>
</dbReference>
<dbReference type="Gene3D" id="3.90.550.10">
    <property type="entry name" value="Spore Coat Polysaccharide Biosynthesis Protein SpsA, Chain A"/>
    <property type="match status" value="1"/>
</dbReference>
<dbReference type="Pfam" id="PF01501">
    <property type="entry name" value="Glyco_transf_8"/>
    <property type="match status" value="1"/>
</dbReference>
<comment type="caution">
    <text evidence="3">The sequence shown here is derived from an EMBL/GenBank/DDBJ whole genome shotgun (WGS) entry which is preliminary data.</text>
</comment>
<dbReference type="InterPro" id="IPR042465">
    <property type="entry name" value="XXLT1"/>
</dbReference>
<dbReference type="Proteomes" id="UP001497525">
    <property type="component" value="Unassembled WGS sequence"/>
</dbReference>
<proteinExistence type="predicted"/>
<dbReference type="PANTHER" id="PTHR46612">
    <property type="entry name" value="XYLOSIDE XYLOSYLTRANSFERASE 1"/>
    <property type="match status" value="1"/>
</dbReference>
<dbReference type="GO" id="GO:0005789">
    <property type="term" value="C:endoplasmic reticulum membrane"/>
    <property type="evidence" value="ECO:0007669"/>
    <property type="project" value="TreeGrafter"/>
</dbReference>
<keyword evidence="2" id="KW-0812">Transmembrane</keyword>
<feature type="region of interest" description="Disordered" evidence="1">
    <location>
        <begin position="35"/>
        <end position="96"/>
    </location>
</feature>
<sequence length="428" mass="48194">MRARKATTIICGLWASIVFILYLVSMEMTPSALPPGQIKVPQEADRSQEFNKQPPGQQTEGQVQQQQPETPAPAKDEKKEETAKVPIPPPVQQPSEGLDDVIDIALIIQGPKNATRAETMIKSLLYYQGRFQSNTSLCKPPLSEQTKPVCNKSISSQAAPLHFYVLADKEAQQLVNESAVKFQRKSIEWTLYHLEDYVPNSTLSSSASSPLPLSYLLAILPDILPKAVHKVLCLDPDLLFNRDVSTLWNHFKNFATNQSLGTVWIPRKKTPLVTPGNDNQTEFTSFHAGVVLMDVDKLRLWNWTAVWKASAASRPTLDEVFKWLREIFYRLPCDWNAGLEDEGLAEYCLLVWPEIAHNIEDCITNNGNFRLVHIAHSGDTIRTDGVQTGDLPAIGMLSVEEKLTVQQLRERFQHNYQSFARISPTCFQ</sequence>
<gene>
    <name evidence="3" type="ORF">CDAUBV1_LOCUS9433</name>
</gene>
<name>A0AAV2TD29_CALDB</name>
<evidence type="ECO:0000256" key="1">
    <source>
        <dbReference type="SAM" id="MobiDB-lite"/>
    </source>
</evidence>
<keyword evidence="2" id="KW-0472">Membrane</keyword>
<feature type="compositionally biased region" description="Low complexity" evidence="1">
    <location>
        <begin position="53"/>
        <end position="73"/>
    </location>
</feature>
<keyword evidence="2" id="KW-1133">Transmembrane helix</keyword>
<dbReference type="EMBL" id="CAXLJL010000256">
    <property type="protein sequence ID" value="CAL5135263.1"/>
    <property type="molecule type" value="Genomic_DNA"/>
</dbReference>
<evidence type="ECO:0000256" key="2">
    <source>
        <dbReference type="SAM" id="Phobius"/>
    </source>
</evidence>
<organism evidence="3 4">
    <name type="scientific">Calicophoron daubneyi</name>
    <name type="common">Rumen fluke</name>
    <name type="synonym">Paramphistomum daubneyi</name>
    <dbReference type="NCBI Taxonomy" id="300641"/>
    <lineage>
        <taxon>Eukaryota</taxon>
        <taxon>Metazoa</taxon>
        <taxon>Spiralia</taxon>
        <taxon>Lophotrochozoa</taxon>
        <taxon>Platyhelminthes</taxon>
        <taxon>Trematoda</taxon>
        <taxon>Digenea</taxon>
        <taxon>Plagiorchiida</taxon>
        <taxon>Pronocephalata</taxon>
        <taxon>Paramphistomoidea</taxon>
        <taxon>Paramphistomidae</taxon>
        <taxon>Calicophoron</taxon>
    </lineage>
</organism>
<evidence type="ECO:0000313" key="3">
    <source>
        <dbReference type="EMBL" id="CAL5135263.1"/>
    </source>
</evidence>
<evidence type="ECO:0000313" key="4">
    <source>
        <dbReference type="Proteomes" id="UP001497525"/>
    </source>
</evidence>
<dbReference type="InterPro" id="IPR029044">
    <property type="entry name" value="Nucleotide-diphossugar_trans"/>
</dbReference>